<dbReference type="GO" id="GO:0003677">
    <property type="term" value="F:DNA binding"/>
    <property type="evidence" value="ECO:0007669"/>
    <property type="project" value="UniProtKB-KW"/>
</dbReference>
<dbReference type="InterPro" id="IPR050595">
    <property type="entry name" value="Bact_response_regulator"/>
</dbReference>
<sequence>MAHILIVDDSPTDAYLVKNILESQGYQTSEASNGEEGIQKAKEIKPNLIIMDVVMPGLNGFQATRKITKSEDTKSIPVIIVSSKDMESDRAWGLMQGAKEFLVKPVKQAELLATVKKLIG</sequence>
<dbReference type="Proteomes" id="UP000005744">
    <property type="component" value="Unassembled WGS sequence"/>
</dbReference>
<name>I3CJG2_9GAMM</name>
<dbReference type="STRING" id="395493.BegalDRAFT_2927"/>
<dbReference type="PROSITE" id="PS50110">
    <property type="entry name" value="RESPONSE_REGULATORY"/>
    <property type="match status" value="1"/>
</dbReference>
<evidence type="ECO:0000259" key="3">
    <source>
        <dbReference type="PROSITE" id="PS50110"/>
    </source>
</evidence>
<evidence type="ECO:0000256" key="1">
    <source>
        <dbReference type="ARBA" id="ARBA00022553"/>
    </source>
</evidence>
<evidence type="ECO:0000313" key="4">
    <source>
        <dbReference type="EMBL" id="EIJ43755.1"/>
    </source>
</evidence>
<dbReference type="InterPro" id="IPR011006">
    <property type="entry name" value="CheY-like_superfamily"/>
</dbReference>
<dbReference type="RefSeq" id="WP_002691215.1">
    <property type="nucleotide sequence ID" value="NZ_JH600070.1"/>
</dbReference>
<feature type="modified residue" description="4-aspartylphosphate" evidence="2">
    <location>
        <position position="52"/>
    </location>
</feature>
<reference evidence="4 5" key="1">
    <citation type="submission" date="2011-11" db="EMBL/GenBank/DDBJ databases">
        <title>Improved High-Quality Draft sequence of Beggiatoa alba B18lD.</title>
        <authorList>
            <consortium name="US DOE Joint Genome Institute"/>
            <person name="Lucas S."/>
            <person name="Han J."/>
            <person name="Lapidus A."/>
            <person name="Cheng J.-F."/>
            <person name="Goodwin L."/>
            <person name="Pitluck S."/>
            <person name="Peters L."/>
            <person name="Mikhailova N."/>
            <person name="Held B."/>
            <person name="Detter J.C."/>
            <person name="Han C."/>
            <person name="Tapia R."/>
            <person name="Land M."/>
            <person name="Hauser L."/>
            <person name="Kyrpides N."/>
            <person name="Ivanova N."/>
            <person name="Pagani I."/>
            <person name="Samuel K."/>
            <person name="Teske A."/>
            <person name="Mueller J."/>
            <person name="Woyke T."/>
        </authorList>
    </citation>
    <scope>NUCLEOTIDE SEQUENCE [LARGE SCALE GENOMIC DNA]</scope>
    <source>
        <strain evidence="4 5">B18LD</strain>
    </source>
</reference>
<evidence type="ECO:0000256" key="2">
    <source>
        <dbReference type="PROSITE-ProRule" id="PRU00169"/>
    </source>
</evidence>
<organism evidence="4 5">
    <name type="scientific">Beggiatoa alba B18LD</name>
    <dbReference type="NCBI Taxonomy" id="395493"/>
    <lineage>
        <taxon>Bacteria</taxon>
        <taxon>Pseudomonadati</taxon>
        <taxon>Pseudomonadota</taxon>
        <taxon>Gammaproteobacteria</taxon>
        <taxon>Thiotrichales</taxon>
        <taxon>Thiotrichaceae</taxon>
        <taxon>Beggiatoa</taxon>
    </lineage>
</organism>
<keyword evidence="4" id="KW-0238">DNA-binding</keyword>
<protein>
    <submittedName>
        <fullName evidence="4">Response regulator with CheY-like receiver domain and winged-helix DNA-binding domain</fullName>
    </submittedName>
</protein>
<dbReference type="OrthoDB" id="5700660at2"/>
<dbReference type="Gene3D" id="3.40.50.2300">
    <property type="match status" value="1"/>
</dbReference>
<proteinExistence type="predicted"/>
<keyword evidence="1 2" id="KW-0597">Phosphoprotein</keyword>
<dbReference type="InterPro" id="IPR001789">
    <property type="entry name" value="Sig_transdc_resp-reg_receiver"/>
</dbReference>
<feature type="domain" description="Response regulatory" evidence="3">
    <location>
        <begin position="3"/>
        <end position="119"/>
    </location>
</feature>
<dbReference type="GO" id="GO:0000160">
    <property type="term" value="P:phosphorelay signal transduction system"/>
    <property type="evidence" value="ECO:0007669"/>
    <property type="project" value="InterPro"/>
</dbReference>
<evidence type="ECO:0000313" key="5">
    <source>
        <dbReference type="Proteomes" id="UP000005744"/>
    </source>
</evidence>
<dbReference type="HOGENOM" id="CLU_000445_69_17_6"/>
<accession>I3CJG2</accession>
<dbReference type="eggNOG" id="COG0745">
    <property type="taxonomic scope" value="Bacteria"/>
</dbReference>
<gene>
    <name evidence="4" type="ORF">BegalDRAFT_2927</name>
</gene>
<dbReference type="SMART" id="SM00448">
    <property type="entry name" value="REC"/>
    <property type="match status" value="1"/>
</dbReference>
<dbReference type="EMBL" id="JH600070">
    <property type="protein sequence ID" value="EIJ43755.1"/>
    <property type="molecule type" value="Genomic_DNA"/>
</dbReference>
<dbReference type="Pfam" id="PF00072">
    <property type="entry name" value="Response_reg"/>
    <property type="match status" value="1"/>
</dbReference>
<dbReference type="AlphaFoldDB" id="I3CJG2"/>
<dbReference type="SUPFAM" id="SSF52172">
    <property type="entry name" value="CheY-like"/>
    <property type="match status" value="1"/>
</dbReference>
<keyword evidence="5" id="KW-1185">Reference proteome</keyword>
<dbReference type="PANTHER" id="PTHR44591:SF20">
    <property type="entry name" value="PROTEIN PILH"/>
    <property type="match status" value="1"/>
</dbReference>
<dbReference type="PANTHER" id="PTHR44591">
    <property type="entry name" value="STRESS RESPONSE REGULATOR PROTEIN 1"/>
    <property type="match status" value="1"/>
</dbReference>